<evidence type="ECO:0000313" key="3">
    <source>
        <dbReference type="Proteomes" id="UP000474175"/>
    </source>
</evidence>
<organism evidence="2 3">
    <name type="scientific">Spirosoma terrae</name>
    <dbReference type="NCBI Taxonomy" id="1968276"/>
    <lineage>
        <taxon>Bacteria</taxon>
        <taxon>Pseudomonadati</taxon>
        <taxon>Bacteroidota</taxon>
        <taxon>Cytophagia</taxon>
        <taxon>Cytophagales</taxon>
        <taxon>Cytophagaceae</taxon>
        <taxon>Spirosoma</taxon>
    </lineage>
</organism>
<dbReference type="RefSeq" id="WP_163954269.1">
    <property type="nucleotide sequence ID" value="NZ_JAAFZH010000015.1"/>
</dbReference>
<dbReference type="InterPro" id="IPR036291">
    <property type="entry name" value="NAD(P)-bd_dom_sf"/>
</dbReference>
<feature type="domain" description="NAD(P)-binding" evidence="1">
    <location>
        <begin position="7"/>
        <end position="161"/>
    </location>
</feature>
<dbReference type="SUPFAM" id="SSF51735">
    <property type="entry name" value="NAD(P)-binding Rossmann-fold domains"/>
    <property type="match status" value="1"/>
</dbReference>
<dbReference type="EMBL" id="JAAFZH010000015">
    <property type="protein sequence ID" value="NDU98133.1"/>
    <property type="molecule type" value="Genomic_DNA"/>
</dbReference>
<evidence type="ECO:0000259" key="1">
    <source>
        <dbReference type="Pfam" id="PF13460"/>
    </source>
</evidence>
<dbReference type="Proteomes" id="UP000474175">
    <property type="component" value="Unassembled WGS sequence"/>
</dbReference>
<accession>A0A6L9LGV3</accession>
<sequence length="287" mass="32543">MRIGVFGATGMLGKPVAEELIHAFGSSVRLIARDRLKTQQLFPNTDVVAGDLQRIDSLVNALQGVDTVYLNLSIRQTEAEIDFHTEGQGLQHLIQAAKLTGVRRIAYLSSIIIRYQGMNGFRWWVFAIKQQAIRLLKESGIPYSIFYPSCFMDSLNTTQRIGPFVLLVGQSAVRPWYVSARDYGKQVVRALQIAGDNQNQEYMIQGPEAVTQQEAAERFVRAYRKEKLFLLTTSPLLLKIARRFSAQANYGWHITEALNHYPEVFEADQTWSDLGKPETTVEQFARQ</sequence>
<gene>
    <name evidence="2" type="ORF">GK108_24835</name>
</gene>
<dbReference type="PANTHER" id="PTHR43162">
    <property type="match status" value="1"/>
</dbReference>
<dbReference type="InterPro" id="IPR016040">
    <property type="entry name" value="NAD(P)-bd_dom"/>
</dbReference>
<dbReference type="Gene3D" id="3.40.50.720">
    <property type="entry name" value="NAD(P)-binding Rossmann-like Domain"/>
    <property type="match status" value="1"/>
</dbReference>
<protein>
    <submittedName>
        <fullName evidence="2">NAD(P)H-binding protein</fullName>
    </submittedName>
</protein>
<keyword evidence="3" id="KW-1185">Reference proteome</keyword>
<dbReference type="Pfam" id="PF13460">
    <property type="entry name" value="NAD_binding_10"/>
    <property type="match status" value="1"/>
</dbReference>
<reference evidence="2 3" key="1">
    <citation type="submission" date="2020-02" db="EMBL/GenBank/DDBJ databases">
        <title>Draft genome sequence of two Spirosoma agri KCTC 52727 and Spirosoma terrae KCTC 52035.</title>
        <authorList>
            <person name="Rojas J."/>
            <person name="Ambika Manirajan B."/>
            <person name="Suarez C."/>
            <person name="Ratering S."/>
            <person name="Schnell S."/>
        </authorList>
    </citation>
    <scope>NUCLEOTIDE SEQUENCE [LARGE SCALE GENOMIC DNA]</scope>
    <source>
        <strain evidence="2 3">KCTC 52035</strain>
    </source>
</reference>
<dbReference type="PANTHER" id="PTHR43162:SF1">
    <property type="entry name" value="PRESTALK A DIFFERENTIATION PROTEIN A"/>
    <property type="match status" value="1"/>
</dbReference>
<name>A0A6L9LGV3_9BACT</name>
<proteinExistence type="predicted"/>
<comment type="caution">
    <text evidence="2">The sequence shown here is derived from an EMBL/GenBank/DDBJ whole genome shotgun (WGS) entry which is preliminary data.</text>
</comment>
<dbReference type="InterPro" id="IPR051604">
    <property type="entry name" value="Ergot_Alk_Oxidoreductase"/>
</dbReference>
<dbReference type="AlphaFoldDB" id="A0A6L9LGV3"/>
<evidence type="ECO:0000313" key="2">
    <source>
        <dbReference type="EMBL" id="NDU98133.1"/>
    </source>
</evidence>